<dbReference type="Proteomes" id="UP000551616">
    <property type="component" value="Unassembled WGS sequence"/>
</dbReference>
<organism evidence="1 2">
    <name type="scientific">Bremerella alba</name>
    <dbReference type="NCBI Taxonomy" id="980252"/>
    <lineage>
        <taxon>Bacteria</taxon>
        <taxon>Pseudomonadati</taxon>
        <taxon>Planctomycetota</taxon>
        <taxon>Planctomycetia</taxon>
        <taxon>Pirellulales</taxon>
        <taxon>Pirellulaceae</taxon>
        <taxon>Bremerella</taxon>
    </lineage>
</organism>
<evidence type="ECO:0000313" key="2">
    <source>
        <dbReference type="Proteomes" id="UP000551616"/>
    </source>
</evidence>
<dbReference type="AlphaFoldDB" id="A0A7V8VAI6"/>
<sequence length="54" mass="5831">MLEDVQILLKTVAGFPGKNFGKILHGAHSLHWAEGEGKGRNVHLLPNAHPSPLP</sequence>
<accession>A0A7V8VAI6</accession>
<evidence type="ECO:0000313" key="1">
    <source>
        <dbReference type="EMBL" id="MBA2117955.1"/>
    </source>
</evidence>
<name>A0A7V8VAI6_9BACT</name>
<protein>
    <submittedName>
        <fullName evidence="1">Uncharacterized protein</fullName>
    </submittedName>
</protein>
<dbReference type="EMBL" id="JABRWO010000023">
    <property type="protein sequence ID" value="MBA2117955.1"/>
    <property type="molecule type" value="Genomic_DNA"/>
</dbReference>
<gene>
    <name evidence="1" type="ORF">HOV93_51630</name>
</gene>
<reference evidence="1 2" key="1">
    <citation type="submission" date="2020-05" db="EMBL/GenBank/DDBJ databases">
        <title>Bremerella alba sp. nov., a novel planctomycete isolated from the surface of the macroalga Fucus spiralis.</title>
        <authorList>
            <person name="Godinho O."/>
            <person name="Botelho R."/>
            <person name="Albuquerque L."/>
            <person name="Wiegand S."/>
            <person name="Da Costa M.S."/>
            <person name="Lobo-Da-Cunha A."/>
            <person name="Jogler C."/>
            <person name="Lage O.M."/>
        </authorList>
    </citation>
    <scope>NUCLEOTIDE SEQUENCE [LARGE SCALE GENOMIC DNA]</scope>
    <source>
        <strain evidence="1 2">FF15</strain>
    </source>
</reference>
<keyword evidence="2" id="KW-1185">Reference proteome</keyword>
<comment type="caution">
    <text evidence="1">The sequence shown here is derived from an EMBL/GenBank/DDBJ whole genome shotgun (WGS) entry which is preliminary data.</text>
</comment>
<proteinExistence type="predicted"/>